<gene>
    <name evidence="2" type="ORF">Rhe02_49010</name>
</gene>
<dbReference type="RefSeq" id="WP_203910642.1">
    <property type="nucleotide sequence ID" value="NZ_BONY01000030.1"/>
</dbReference>
<organism evidence="2 3">
    <name type="scientific">Rhizocola hellebori</name>
    <dbReference type="NCBI Taxonomy" id="1392758"/>
    <lineage>
        <taxon>Bacteria</taxon>
        <taxon>Bacillati</taxon>
        <taxon>Actinomycetota</taxon>
        <taxon>Actinomycetes</taxon>
        <taxon>Micromonosporales</taxon>
        <taxon>Micromonosporaceae</taxon>
        <taxon>Rhizocola</taxon>
    </lineage>
</organism>
<feature type="domain" description="Sulfatase-modifying factor enzyme-like" evidence="1">
    <location>
        <begin position="16"/>
        <end position="296"/>
    </location>
</feature>
<evidence type="ECO:0000313" key="3">
    <source>
        <dbReference type="Proteomes" id="UP000612899"/>
    </source>
</evidence>
<dbReference type="InterPro" id="IPR016187">
    <property type="entry name" value="CTDL_fold"/>
</dbReference>
<dbReference type="InterPro" id="IPR051043">
    <property type="entry name" value="Sulfatase_Mod_Factor_Kinase"/>
</dbReference>
<dbReference type="Gene3D" id="3.90.1580.10">
    <property type="entry name" value="paralog of FGE (formylglycine-generating enzyme)"/>
    <property type="match status" value="1"/>
</dbReference>
<comment type="caution">
    <text evidence="2">The sequence shown here is derived from an EMBL/GenBank/DDBJ whole genome shotgun (WGS) entry which is preliminary data.</text>
</comment>
<sequence length="300" mass="32672">MTQLISLGSSPPVAHHGMVWIPDGSFTMGSDDHYPEEAPARTVEVGGFWIAPHPVTNARFQDFVAATHYVTVAERAPSAQDYPDADPELLVPASIVFTPPGRRVDLRDHMQWWSLVPGADWRHPYGPGSSLDGLEDHPVVHVAYQDAAAYAAWAGAALPTETEWEYAASSATRSEFAWGDSFTPGGSHLANTWQGEFPAVNLRLDGYERTSPVGSFPANRFGLFDMIGNVWEWTSSPFGAQQPAAACCGADGVGAEKVMKGGSFLCAPNYCRRYRPAARMRQTVDTSTCHLGFRLVVRES</sequence>
<protein>
    <recommendedName>
        <fullName evidence="1">Sulfatase-modifying factor enzyme-like domain-containing protein</fullName>
    </recommendedName>
</protein>
<evidence type="ECO:0000259" key="1">
    <source>
        <dbReference type="Pfam" id="PF03781"/>
    </source>
</evidence>
<dbReference type="AlphaFoldDB" id="A0A8J3VGY1"/>
<dbReference type="SUPFAM" id="SSF56436">
    <property type="entry name" value="C-type lectin-like"/>
    <property type="match status" value="1"/>
</dbReference>
<dbReference type="GO" id="GO:0120147">
    <property type="term" value="F:formylglycine-generating oxidase activity"/>
    <property type="evidence" value="ECO:0007669"/>
    <property type="project" value="TreeGrafter"/>
</dbReference>
<dbReference type="EMBL" id="BONY01000030">
    <property type="protein sequence ID" value="GIH06834.1"/>
    <property type="molecule type" value="Genomic_DNA"/>
</dbReference>
<accession>A0A8J3VGY1</accession>
<dbReference type="Proteomes" id="UP000612899">
    <property type="component" value="Unassembled WGS sequence"/>
</dbReference>
<keyword evidence="3" id="KW-1185">Reference proteome</keyword>
<dbReference type="InterPro" id="IPR042095">
    <property type="entry name" value="SUMF_sf"/>
</dbReference>
<name>A0A8J3VGY1_9ACTN</name>
<dbReference type="PANTHER" id="PTHR23150:SF19">
    <property type="entry name" value="FORMYLGLYCINE-GENERATING ENZYME"/>
    <property type="match status" value="1"/>
</dbReference>
<evidence type="ECO:0000313" key="2">
    <source>
        <dbReference type="EMBL" id="GIH06834.1"/>
    </source>
</evidence>
<dbReference type="Pfam" id="PF03781">
    <property type="entry name" value="FGE-sulfatase"/>
    <property type="match status" value="1"/>
</dbReference>
<dbReference type="PANTHER" id="PTHR23150">
    <property type="entry name" value="SULFATASE MODIFYING FACTOR 1, 2"/>
    <property type="match status" value="1"/>
</dbReference>
<reference evidence="2" key="1">
    <citation type="submission" date="2021-01" db="EMBL/GenBank/DDBJ databases">
        <title>Whole genome shotgun sequence of Rhizocola hellebori NBRC 109834.</title>
        <authorList>
            <person name="Komaki H."/>
            <person name="Tamura T."/>
        </authorList>
    </citation>
    <scope>NUCLEOTIDE SEQUENCE</scope>
    <source>
        <strain evidence="2">NBRC 109834</strain>
    </source>
</reference>
<proteinExistence type="predicted"/>
<dbReference type="InterPro" id="IPR005532">
    <property type="entry name" value="SUMF_dom"/>
</dbReference>